<name>A0A267MQ02_9FIRM</name>
<evidence type="ECO:0000313" key="3">
    <source>
        <dbReference type="Proteomes" id="UP000216024"/>
    </source>
</evidence>
<dbReference type="Pfam" id="PF05580">
    <property type="entry name" value="Peptidase_S55"/>
    <property type="match status" value="1"/>
</dbReference>
<proteinExistence type="predicted"/>
<protein>
    <submittedName>
        <fullName evidence="2">SpoIVB peptidase</fullName>
    </submittedName>
</protein>
<evidence type="ECO:0000259" key="1">
    <source>
        <dbReference type="PROSITE" id="PS51494"/>
    </source>
</evidence>
<dbReference type="OrthoDB" id="9765242at2"/>
<evidence type="ECO:0000313" key="2">
    <source>
        <dbReference type="EMBL" id="PAB60975.1"/>
    </source>
</evidence>
<keyword evidence="3" id="KW-1185">Reference proteome</keyword>
<accession>A0A267MQ02</accession>
<dbReference type="PROSITE" id="PS51494">
    <property type="entry name" value="SPOIVB"/>
    <property type="match status" value="1"/>
</dbReference>
<dbReference type="EMBL" id="NIBG01000001">
    <property type="protein sequence ID" value="PAB60975.1"/>
    <property type="molecule type" value="Genomic_DNA"/>
</dbReference>
<dbReference type="InterPro" id="IPR008763">
    <property type="entry name" value="Peptidase_S55"/>
</dbReference>
<sequence length="433" mass="48614">MTNYKNKRFFLLFFILIVFSLFACYDLVNVLTFPNNVRVFENEKQPIDVNFPFKVSTLQEENEFLRIQENNYTTTYVNPIKKGKTNLELNFLGLIPIKKVTVNIMPKLKVIPGGQCIGVKLNTKGVLVVGTEDIKGIDGKKYNPSHEAGIAIGDTILEINGEKVKDSQHVISVINENKEKSLKLKVKRKNRTFKTSITPVQTYEEKDYKIGLWVRDKTAGVGTLTFYEPNSKVFGALGHAITDIDTGLLLTVEKGEVIKSKVASIKQGKRGKPGEIKGIFYDTNRPIGKLEYNTKFGIYGHLYKPMDNSIYSKPIEVAGQHEIKVGKATILTTIENSTVEEYDVYIEKVSKQRSCSTKGMVIKVTDKRLLKRTGGIVQGMSGSPIIQNGKLVGAITHVFVNDPTKGYGIFIEWMIDKAQIQQYESKLARRGCP</sequence>
<dbReference type="SUPFAM" id="SSF50156">
    <property type="entry name" value="PDZ domain-like"/>
    <property type="match status" value="1"/>
</dbReference>
<dbReference type="NCBIfam" id="TIGR02860">
    <property type="entry name" value="spore_IV_B"/>
    <property type="match status" value="1"/>
</dbReference>
<dbReference type="InterPro" id="IPR009003">
    <property type="entry name" value="Peptidase_S1_PA"/>
</dbReference>
<comment type="caution">
    <text evidence="2">The sequence shown here is derived from an EMBL/GenBank/DDBJ whole genome shotgun (WGS) entry which is preliminary data.</text>
</comment>
<organism evidence="2 3">
    <name type="scientific">Anaeromicrobium sediminis</name>
    <dbReference type="NCBI Taxonomy" id="1478221"/>
    <lineage>
        <taxon>Bacteria</taxon>
        <taxon>Bacillati</taxon>
        <taxon>Bacillota</taxon>
        <taxon>Clostridia</taxon>
        <taxon>Peptostreptococcales</taxon>
        <taxon>Thermotaleaceae</taxon>
        <taxon>Anaeromicrobium</taxon>
    </lineage>
</organism>
<dbReference type="SUPFAM" id="SSF50494">
    <property type="entry name" value="Trypsin-like serine proteases"/>
    <property type="match status" value="1"/>
</dbReference>
<dbReference type="AlphaFoldDB" id="A0A267MQ02"/>
<dbReference type="Proteomes" id="UP000216024">
    <property type="component" value="Unassembled WGS sequence"/>
</dbReference>
<dbReference type="PROSITE" id="PS51257">
    <property type="entry name" value="PROKAR_LIPOPROTEIN"/>
    <property type="match status" value="1"/>
</dbReference>
<dbReference type="InterPro" id="IPR036034">
    <property type="entry name" value="PDZ_sf"/>
</dbReference>
<dbReference type="Gene3D" id="2.30.42.10">
    <property type="match status" value="1"/>
</dbReference>
<dbReference type="RefSeq" id="WP_095129945.1">
    <property type="nucleotide sequence ID" value="NZ_NIBG01000001.1"/>
</dbReference>
<dbReference type="InterPro" id="IPR014219">
    <property type="entry name" value="SpoIVB"/>
</dbReference>
<feature type="domain" description="Peptidase S55" evidence="1">
    <location>
        <begin position="191"/>
        <end position="430"/>
    </location>
</feature>
<gene>
    <name evidence="2" type="primary">spoIVB</name>
    <name evidence="2" type="ORF">CCE28_00655</name>
</gene>
<dbReference type="Pfam" id="PF13180">
    <property type="entry name" value="PDZ_2"/>
    <property type="match status" value="1"/>
</dbReference>
<dbReference type="InterPro" id="IPR001478">
    <property type="entry name" value="PDZ"/>
</dbReference>
<dbReference type="SMART" id="SM00228">
    <property type="entry name" value="PDZ"/>
    <property type="match status" value="1"/>
</dbReference>
<reference evidence="2 3" key="1">
    <citation type="submission" date="2017-06" db="EMBL/GenBank/DDBJ databases">
        <title>Draft genome sequence of anaerobic fermentative bacterium Anaeromicrobium sediminis DY2726D isolated from West Pacific Ocean sediments.</title>
        <authorList>
            <person name="Zeng X."/>
        </authorList>
    </citation>
    <scope>NUCLEOTIDE SEQUENCE [LARGE SCALE GENOMIC DNA]</scope>
    <source>
        <strain evidence="2 3">DY2726D</strain>
    </source>
</reference>